<sequence>MIALASPLGRRNLTALARNNPEAPSSSNELIACQTCCLCSCFVISANYNFYGE</sequence>
<accession>A0A915BHJ5</accession>
<dbReference type="AlphaFoldDB" id="A0A915BHJ5"/>
<reference evidence="2" key="1">
    <citation type="submission" date="2022-11" db="UniProtKB">
        <authorList>
            <consortium name="WormBaseParasite"/>
        </authorList>
    </citation>
    <scope>IDENTIFICATION</scope>
</reference>
<organism evidence="1 2">
    <name type="scientific">Parascaris univalens</name>
    <name type="common">Nematode worm</name>
    <dbReference type="NCBI Taxonomy" id="6257"/>
    <lineage>
        <taxon>Eukaryota</taxon>
        <taxon>Metazoa</taxon>
        <taxon>Ecdysozoa</taxon>
        <taxon>Nematoda</taxon>
        <taxon>Chromadorea</taxon>
        <taxon>Rhabditida</taxon>
        <taxon>Spirurina</taxon>
        <taxon>Ascaridomorpha</taxon>
        <taxon>Ascaridoidea</taxon>
        <taxon>Ascarididae</taxon>
        <taxon>Parascaris</taxon>
    </lineage>
</organism>
<evidence type="ECO:0000313" key="1">
    <source>
        <dbReference type="Proteomes" id="UP000887569"/>
    </source>
</evidence>
<proteinExistence type="predicted"/>
<dbReference type="WBParaSite" id="PgR040_g067_t03">
    <property type="protein sequence ID" value="PgR040_g067_t03"/>
    <property type="gene ID" value="PgR040_g067"/>
</dbReference>
<dbReference type="Proteomes" id="UP000887569">
    <property type="component" value="Unplaced"/>
</dbReference>
<keyword evidence="1" id="KW-1185">Reference proteome</keyword>
<name>A0A915BHJ5_PARUN</name>
<evidence type="ECO:0000313" key="2">
    <source>
        <dbReference type="WBParaSite" id="PgR040_g067_t03"/>
    </source>
</evidence>
<protein>
    <submittedName>
        <fullName evidence="2">G-protein coupled receptors family 1 profile domain-containing protein</fullName>
    </submittedName>
</protein>